<accession>A0A544QUP3</accession>
<reference evidence="1 2" key="1">
    <citation type="submission" date="2019-02" db="EMBL/GenBank/DDBJ databases">
        <title>Peptostreptococcaceae bacterium ZHW00191 nov., a new bacterium isolated from the human gut.</title>
        <authorList>
            <person name="Zhou H.-W."/>
            <person name="Chen X.-J."/>
        </authorList>
    </citation>
    <scope>NUCLEOTIDE SEQUENCE [LARGE SCALE GENOMIC DNA]</scope>
    <source>
        <strain evidence="1 2">ZHW00191</strain>
    </source>
</reference>
<dbReference type="PANTHER" id="PTHR30024:SF46">
    <property type="entry name" value="ABC TRANSPORTER, SUBSTRATE-BINDING LIPOPROTEIN"/>
    <property type="match status" value="1"/>
</dbReference>
<evidence type="ECO:0000313" key="2">
    <source>
        <dbReference type="Proteomes" id="UP000317863"/>
    </source>
</evidence>
<comment type="caution">
    <text evidence="1">The sequence shown here is derived from an EMBL/GenBank/DDBJ whole genome shotgun (WGS) entry which is preliminary data.</text>
</comment>
<dbReference type="PANTHER" id="PTHR30024">
    <property type="entry name" value="ALIPHATIC SULFONATES-BINDING PROTEIN-RELATED"/>
    <property type="match status" value="1"/>
</dbReference>
<proteinExistence type="predicted"/>
<dbReference type="Proteomes" id="UP000317863">
    <property type="component" value="Unassembled WGS sequence"/>
</dbReference>
<dbReference type="InterPro" id="IPR027024">
    <property type="entry name" value="UCP027386_ABC_sbc_TM0202"/>
</dbReference>
<dbReference type="OrthoDB" id="9814375at2"/>
<dbReference type="Gene3D" id="3.40.190.10">
    <property type="entry name" value="Periplasmic binding protein-like II"/>
    <property type="match status" value="2"/>
</dbReference>
<dbReference type="AlphaFoldDB" id="A0A544QUP3"/>
<dbReference type="PIRSF" id="PIRSF027386">
    <property type="entry name" value="UCP027386_ABC_sbc_TM0202"/>
    <property type="match status" value="1"/>
</dbReference>
<organism evidence="1 2">
    <name type="scientific">Peptacetobacter hominis</name>
    <dbReference type="NCBI Taxonomy" id="2743610"/>
    <lineage>
        <taxon>Bacteria</taxon>
        <taxon>Bacillati</taxon>
        <taxon>Bacillota</taxon>
        <taxon>Clostridia</taxon>
        <taxon>Peptostreptococcales</taxon>
        <taxon>Peptostreptococcaceae</taxon>
        <taxon>Peptacetobacter</taxon>
    </lineage>
</organism>
<name>A0A544QUP3_9FIRM</name>
<dbReference type="Pfam" id="PF12974">
    <property type="entry name" value="Phosphonate-bd"/>
    <property type="match status" value="1"/>
</dbReference>
<dbReference type="SUPFAM" id="SSF53850">
    <property type="entry name" value="Periplasmic binding protein-like II"/>
    <property type="match status" value="1"/>
</dbReference>
<keyword evidence="2" id="KW-1185">Reference proteome</keyword>
<evidence type="ECO:0000313" key="1">
    <source>
        <dbReference type="EMBL" id="TQQ84414.1"/>
    </source>
</evidence>
<gene>
    <name evidence="1" type="ORF">EXD82_07075</name>
</gene>
<sequence>MAMSILAGCTKQEEAVTAKVAALNGPTGMGLVKMMDDEKDTDNYEFTLVGAPDEITAKLVKGEYDIAAVPANLASVLYNNTEGNIQTLAVNTLGVLYIVENGNTVKSVSDLKGKTIYASGKGSTPEYALNYILEQNGIDPAKDVTIEYKSEHAECLSAMAADENGIAMLPQPFVTVAMTKNPNIRVAIDLNEEWDKLNAKDNESGSLITGVVVARKDFVEKYPEKTKSFLEEYKSSVEFTNNNIDEAAALIGENDIVPEAIAKKAIPECNITFISGDEMKTKLSGYLKVLSEANPKAVGGKLPGDDFYYVEQ</sequence>
<dbReference type="EMBL" id="SGJB01000011">
    <property type="protein sequence ID" value="TQQ84414.1"/>
    <property type="molecule type" value="Genomic_DNA"/>
</dbReference>
<protein>
    <submittedName>
        <fullName evidence="1">ABC transporter substrate-binding protein</fullName>
    </submittedName>
</protein>